<protein>
    <submittedName>
        <fullName evidence="7 8">Poly [ADP-ribose] polymerase tankyrase-like isoform X1</fullName>
    </submittedName>
</protein>
<evidence type="ECO:0000256" key="1">
    <source>
        <dbReference type="ARBA" id="ARBA00022737"/>
    </source>
</evidence>
<dbReference type="PROSITE" id="PS50297">
    <property type="entry name" value="ANK_REP_REGION"/>
    <property type="match status" value="1"/>
</dbReference>
<evidence type="ECO:0000313" key="8">
    <source>
        <dbReference type="RefSeq" id="XP_028131362.1"/>
    </source>
</evidence>
<dbReference type="InterPro" id="IPR002110">
    <property type="entry name" value="Ankyrin_rpt"/>
</dbReference>
<dbReference type="PANTHER" id="PTHR24198">
    <property type="entry name" value="ANKYRIN REPEAT AND PROTEIN KINASE DOMAIN-CONTAINING PROTEIN"/>
    <property type="match status" value="1"/>
</dbReference>
<keyword evidence="6" id="KW-1185">Reference proteome</keyword>
<dbReference type="EnsemblMetazoa" id="XM_028275560.2">
    <property type="protein sequence ID" value="XP_028131361.1"/>
    <property type="gene ID" value="LOC114327059"/>
</dbReference>
<evidence type="ECO:0000313" key="6">
    <source>
        <dbReference type="Proteomes" id="UP001652700"/>
    </source>
</evidence>
<name>A0A6P7F790_DIAVI</name>
<dbReference type="Pfam" id="PF00023">
    <property type="entry name" value="Ank"/>
    <property type="match status" value="1"/>
</dbReference>
<dbReference type="SUPFAM" id="SSF48403">
    <property type="entry name" value="Ankyrin repeat"/>
    <property type="match status" value="1"/>
</dbReference>
<dbReference type="Proteomes" id="UP001652700">
    <property type="component" value="Unplaced"/>
</dbReference>
<dbReference type="SMART" id="SM00248">
    <property type="entry name" value="ANK"/>
    <property type="match status" value="6"/>
</dbReference>
<dbReference type="PANTHER" id="PTHR24198:SF165">
    <property type="entry name" value="ANKYRIN REPEAT-CONTAINING PROTEIN-RELATED"/>
    <property type="match status" value="1"/>
</dbReference>
<reference evidence="7 8" key="1">
    <citation type="submission" date="2025-04" db="UniProtKB">
        <authorList>
            <consortium name="RefSeq"/>
        </authorList>
    </citation>
    <scope>IDENTIFICATION</scope>
    <source>
        <tissue evidence="7 8">Whole insect</tissue>
    </source>
</reference>
<dbReference type="InterPro" id="IPR036770">
    <property type="entry name" value="Ankyrin_rpt-contain_sf"/>
</dbReference>
<feature type="region of interest" description="Disordered" evidence="4">
    <location>
        <begin position="1"/>
        <end position="31"/>
    </location>
</feature>
<dbReference type="RefSeq" id="XP_028131361.1">
    <property type="nucleotide sequence ID" value="XM_028275560.1"/>
</dbReference>
<evidence type="ECO:0000313" key="7">
    <source>
        <dbReference type="RefSeq" id="XP_028131361.1"/>
    </source>
</evidence>
<organism evidence="7">
    <name type="scientific">Diabrotica virgifera virgifera</name>
    <name type="common">western corn rootworm</name>
    <dbReference type="NCBI Taxonomy" id="50390"/>
    <lineage>
        <taxon>Eukaryota</taxon>
        <taxon>Metazoa</taxon>
        <taxon>Ecdysozoa</taxon>
        <taxon>Arthropoda</taxon>
        <taxon>Hexapoda</taxon>
        <taxon>Insecta</taxon>
        <taxon>Pterygota</taxon>
        <taxon>Neoptera</taxon>
        <taxon>Endopterygota</taxon>
        <taxon>Coleoptera</taxon>
        <taxon>Polyphaga</taxon>
        <taxon>Cucujiformia</taxon>
        <taxon>Chrysomeloidea</taxon>
        <taxon>Chrysomelidae</taxon>
        <taxon>Galerucinae</taxon>
        <taxon>Diabroticina</taxon>
        <taxon>Diabroticites</taxon>
        <taxon>Diabrotica</taxon>
    </lineage>
</organism>
<dbReference type="EnsemblMetazoa" id="XM_028275561.2">
    <property type="protein sequence ID" value="XP_028131362.1"/>
    <property type="gene ID" value="LOC114327059"/>
</dbReference>
<dbReference type="Pfam" id="PF12796">
    <property type="entry name" value="Ank_2"/>
    <property type="match status" value="1"/>
</dbReference>
<feature type="repeat" description="ANK" evidence="3">
    <location>
        <begin position="106"/>
        <end position="138"/>
    </location>
</feature>
<dbReference type="AlphaFoldDB" id="A0A6P7F790"/>
<dbReference type="KEGG" id="dvv:114327059"/>
<sequence length="330" mass="37535">MLFMGSQSSLPSDPVRRQDQRQKPSHWQKVRQRVTISKRATKQFFQAVLECNLPIVTKFVEVGINVNLDIEDGNTSIHVAAEKCDIPILKVLLTAPNVNLNKKNRRGLTPLMLACIVNCRGAVQVLLQKDADPNILTHNGNRALHIACRNHNMGIVFDLVNNGAEINAPNVFDVTPLSVCVIDYPSMPIAKFLMRKGAFKQGCKRFPLLLEVALNCNTLDNLRIFKILVSSGMDIHQIHPIELRNCLHYVAISAYMPLVRFLLTFDIEDDLQVADASGRTPIDMALSHQNWKVFQLYRYYREYKDGPVRLRRATEAHVRWAPSEDRRESV</sequence>
<feature type="compositionally biased region" description="Polar residues" evidence="4">
    <location>
        <begin position="1"/>
        <end position="11"/>
    </location>
</feature>
<dbReference type="Gene3D" id="1.25.40.20">
    <property type="entry name" value="Ankyrin repeat-containing domain"/>
    <property type="match status" value="1"/>
</dbReference>
<dbReference type="GeneID" id="114327059"/>
<evidence type="ECO:0000256" key="3">
    <source>
        <dbReference type="PROSITE-ProRule" id="PRU00023"/>
    </source>
</evidence>
<keyword evidence="2 3" id="KW-0040">ANK repeat</keyword>
<accession>A0A6P7F790</accession>
<evidence type="ECO:0000313" key="5">
    <source>
        <dbReference type="EnsemblMetazoa" id="XP_028131361.1"/>
    </source>
</evidence>
<evidence type="ECO:0000256" key="2">
    <source>
        <dbReference type="ARBA" id="ARBA00023043"/>
    </source>
</evidence>
<reference evidence="5" key="2">
    <citation type="submission" date="2025-05" db="UniProtKB">
        <authorList>
            <consortium name="EnsemblMetazoa"/>
        </authorList>
    </citation>
    <scope>IDENTIFICATION</scope>
</reference>
<proteinExistence type="predicted"/>
<dbReference type="PROSITE" id="PS50088">
    <property type="entry name" value="ANK_REPEAT"/>
    <property type="match status" value="2"/>
</dbReference>
<keyword evidence="1" id="KW-0677">Repeat</keyword>
<evidence type="ECO:0000256" key="4">
    <source>
        <dbReference type="SAM" id="MobiDB-lite"/>
    </source>
</evidence>
<feature type="repeat" description="ANK" evidence="3">
    <location>
        <begin position="139"/>
        <end position="171"/>
    </location>
</feature>
<dbReference type="RefSeq" id="XP_028131362.1">
    <property type="nucleotide sequence ID" value="XM_028275561.1"/>
</dbReference>
<gene>
    <name evidence="7 8" type="primary">LOC114327059</name>
</gene>
<dbReference type="OrthoDB" id="9995210at2759"/>